<dbReference type="GeneID" id="100903995"/>
<dbReference type="KEGG" id="goe:100903995"/>
<keyword evidence="1" id="KW-1185">Reference proteome</keyword>
<name>A0AAJ7PA49_9ACAR</name>
<evidence type="ECO:0000313" key="1">
    <source>
        <dbReference type="Proteomes" id="UP000694867"/>
    </source>
</evidence>
<sequence>MRKIANFVSLLPNDLLHALSDRFIPPFQMDQKRNWVLHRPHSVDRLQRVDAGARMSLYKGLETILQTKPEPTETTSRTSVKISLNSTYEDSALGVSLDGETLNSPSVKRESIESITSSDEDLVPAVGVGENLEELKLPMIIKENGLARDESDSSDLEQAEAFHAALGPEIDVIRQQIASIINEGFVLFPLELVSQLYLRYGRRLPLLNEEFSTDSLLNWLKRISCLKLDNLILGV</sequence>
<dbReference type="AlphaFoldDB" id="A0AAJ7PA49"/>
<gene>
    <name evidence="2" type="primary">LOC100903995</name>
</gene>
<evidence type="ECO:0000313" key="2">
    <source>
        <dbReference type="RefSeq" id="XP_018495724.1"/>
    </source>
</evidence>
<dbReference type="RefSeq" id="XP_018495724.1">
    <property type="nucleotide sequence ID" value="XM_018640208.1"/>
</dbReference>
<protein>
    <submittedName>
        <fullName evidence="2">Uncharacterized protein LOC100903995</fullName>
    </submittedName>
</protein>
<dbReference type="Proteomes" id="UP000694867">
    <property type="component" value="Unplaced"/>
</dbReference>
<proteinExistence type="predicted"/>
<organism evidence="1 2">
    <name type="scientific">Galendromus occidentalis</name>
    <name type="common">western predatory mite</name>
    <dbReference type="NCBI Taxonomy" id="34638"/>
    <lineage>
        <taxon>Eukaryota</taxon>
        <taxon>Metazoa</taxon>
        <taxon>Ecdysozoa</taxon>
        <taxon>Arthropoda</taxon>
        <taxon>Chelicerata</taxon>
        <taxon>Arachnida</taxon>
        <taxon>Acari</taxon>
        <taxon>Parasitiformes</taxon>
        <taxon>Mesostigmata</taxon>
        <taxon>Gamasina</taxon>
        <taxon>Phytoseioidea</taxon>
        <taxon>Phytoseiidae</taxon>
        <taxon>Typhlodrominae</taxon>
        <taxon>Galendromus</taxon>
    </lineage>
</organism>
<accession>A0AAJ7PA49</accession>
<reference evidence="2" key="1">
    <citation type="submission" date="2025-08" db="UniProtKB">
        <authorList>
            <consortium name="RefSeq"/>
        </authorList>
    </citation>
    <scope>IDENTIFICATION</scope>
</reference>